<evidence type="ECO:0000313" key="8">
    <source>
        <dbReference type="EMBL" id="NIH56609.1"/>
    </source>
</evidence>
<keyword evidence="2 6" id="KW-0812">Transmembrane</keyword>
<dbReference type="InterPro" id="IPR013525">
    <property type="entry name" value="ABC2_TM"/>
</dbReference>
<dbReference type="PANTHER" id="PTHR43027">
    <property type="entry name" value="DOXORUBICIN RESISTANCE ABC TRANSPORTER PERMEASE PROTEIN DRRC-RELATED"/>
    <property type="match status" value="1"/>
</dbReference>
<feature type="transmembrane region" description="Helical" evidence="6">
    <location>
        <begin position="214"/>
        <end position="233"/>
    </location>
</feature>
<keyword evidence="5" id="KW-0046">Antibiotic resistance</keyword>
<sequence>MKSYLKLLESNFKELFRDRVEIIWTIVFPLVVLFVFGFVSGSDGFSGKISIVVAITIMQLNINAGVRLLSLKDTGALKTLGATPLRRSTFLASEATYRMLITLVQCIVLMIAGMISFGVTVEGNPLVLASSVVLGSFVFFTVGYALTAILPSAPVAGNVFMLLTFLFIIFSGLFFPLASLPDWLSSVLEYLPLNQNEVAMRTTILGGPLFDDTMIKALVSQLAYLGIFGFLATRFKWS</sequence>
<dbReference type="RefSeq" id="WP_167165678.1">
    <property type="nucleotide sequence ID" value="NZ_BAAAOO010000015.1"/>
</dbReference>
<feature type="transmembrane region" description="Helical" evidence="6">
    <location>
        <begin position="95"/>
        <end position="120"/>
    </location>
</feature>
<dbReference type="EMBL" id="JAAMOZ010000001">
    <property type="protein sequence ID" value="NIH56609.1"/>
    <property type="molecule type" value="Genomic_DNA"/>
</dbReference>
<dbReference type="PIRSF" id="PIRSF006648">
    <property type="entry name" value="DrrB"/>
    <property type="match status" value="1"/>
</dbReference>
<proteinExistence type="predicted"/>
<accession>A0ABX0SFD3</accession>
<evidence type="ECO:0000256" key="1">
    <source>
        <dbReference type="ARBA" id="ARBA00004141"/>
    </source>
</evidence>
<feature type="transmembrane region" description="Helical" evidence="6">
    <location>
        <begin position="126"/>
        <end position="147"/>
    </location>
</feature>
<keyword evidence="9" id="KW-1185">Reference proteome</keyword>
<evidence type="ECO:0000256" key="3">
    <source>
        <dbReference type="ARBA" id="ARBA00022989"/>
    </source>
</evidence>
<dbReference type="PANTHER" id="PTHR43027:SF2">
    <property type="entry name" value="TRANSPORT PERMEASE PROTEIN"/>
    <property type="match status" value="1"/>
</dbReference>
<evidence type="ECO:0000256" key="2">
    <source>
        <dbReference type="ARBA" id="ARBA00022692"/>
    </source>
</evidence>
<dbReference type="Proteomes" id="UP000749311">
    <property type="component" value="Unassembled WGS sequence"/>
</dbReference>
<gene>
    <name evidence="8" type="ORF">FB473_001254</name>
</gene>
<keyword evidence="3 6" id="KW-1133">Transmembrane helix</keyword>
<dbReference type="InterPro" id="IPR052902">
    <property type="entry name" value="ABC-2_transporter"/>
</dbReference>
<protein>
    <submittedName>
        <fullName evidence="8">ABC-type uncharacterized transport system permease subunit</fullName>
    </submittedName>
</protein>
<dbReference type="Pfam" id="PF01061">
    <property type="entry name" value="ABC2_membrane"/>
    <property type="match status" value="1"/>
</dbReference>
<evidence type="ECO:0000259" key="7">
    <source>
        <dbReference type="Pfam" id="PF01061"/>
    </source>
</evidence>
<name>A0ABX0SFD3_9ACTN</name>
<evidence type="ECO:0000256" key="6">
    <source>
        <dbReference type="SAM" id="Phobius"/>
    </source>
</evidence>
<evidence type="ECO:0000313" key="9">
    <source>
        <dbReference type="Proteomes" id="UP000749311"/>
    </source>
</evidence>
<dbReference type="InterPro" id="IPR000412">
    <property type="entry name" value="ABC_2_transport"/>
</dbReference>
<evidence type="ECO:0000256" key="5">
    <source>
        <dbReference type="ARBA" id="ARBA00023251"/>
    </source>
</evidence>
<dbReference type="PRINTS" id="PR00164">
    <property type="entry name" value="ABC2TRNSPORT"/>
</dbReference>
<comment type="subcellular location">
    <subcellularLocation>
        <location evidence="1">Membrane</location>
        <topology evidence="1">Multi-pass membrane protein</topology>
    </subcellularLocation>
</comment>
<evidence type="ECO:0000256" key="4">
    <source>
        <dbReference type="ARBA" id="ARBA00023136"/>
    </source>
</evidence>
<feature type="transmembrane region" description="Helical" evidence="6">
    <location>
        <begin position="21"/>
        <end position="39"/>
    </location>
</feature>
<feature type="transmembrane region" description="Helical" evidence="6">
    <location>
        <begin position="45"/>
        <end position="62"/>
    </location>
</feature>
<keyword evidence="4 6" id="KW-0472">Membrane</keyword>
<organism evidence="8 9">
    <name type="scientific">Brooklawnia cerclae</name>
    <dbReference type="NCBI Taxonomy" id="349934"/>
    <lineage>
        <taxon>Bacteria</taxon>
        <taxon>Bacillati</taxon>
        <taxon>Actinomycetota</taxon>
        <taxon>Actinomycetes</taxon>
        <taxon>Propionibacteriales</taxon>
        <taxon>Propionibacteriaceae</taxon>
        <taxon>Brooklawnia</taxon>
    </lineage>
</organism>
<comment type="caution">
    <text evidence="8">The sequence shown here is derived from an EMBL/GenBank/DDBJ whole genome shotgun (WGS) entry which is preliminary data.</text>
</comment>
<feature type="domain" description="ABC-2 type transporter transmembrane" evidence="7">
    <location>
        <begin position="7"/>
        <end position="193"/>
    </location>
</feature>
<reference evidence="8 9" key="1">
    <citation type="submission" date="2020-02" db="EMBL/GenBank/DDBJ databases">
        <title>Sequencing the genomes of 1000 actinobacteria strains.</title>
        <authorList>
            <person name="Klenk H.-P."/>
        </authorList>
    </citation>
    <scope>NUCLEOTIDE SEQUENCE [LARGE SCALE GENOMIC DNA]</scope>
    <source>
        <strain evidence="8 9">DSM 19609</strain>
    </source>
</reference>
<feature type="transmembrane region" description="Helical" evidence="6">
    <location>
        <begin position="159"/>
        <end position="178"/>
    </location>
</feature>